<keyword evidence="2" id="KW-1185">Reference proteome</keyword>
<dbReference type="EMBL" id="JANSHE010000727">
    <property type="protein sequence ID" value="KAJ3007647.1"/>
    <property type="molecule type" value="Genomic_DNA"/>
</dbReference>
<dbReference type="Proteomes" id="UP001144978">
    <property type="component" value="Unassembled WGS sequence"/>
</dbReference>
<evidence type="ECO:0000313" key="2">
    <source>
        <dbReference type="Proteomes" id="UP001144978"/>
    </source>
</evidence>
<protein>
    <submittedName>
        <fullName evidence="1">Uncharacterized protein</fullName>
    </submittedName>
</protein>
<sequence length="127" mass="14288">MEKRNPLLAPFHPVDAYERLRRELYAYADSESPFKRPLHGGETVLQWWTKVQKDVDAKVLGALAIKIFSAVPHSMADERTMTHVILKHAAVSPFPAYVAGATSVEEIRRLERMLREGFLPGMDSVGA</sequence>
<gene>
    <name evidence="1" type="ORF">NUW54_g3469</name>
</gene>
<organism evidence="1 2">
    <name type="scientific">Trametes sanguinea</name>
    <dbReference type="NCBI Taxonomy" id="158606"/>
    <lineage>
        <taxon>Eukaryota</taxon>
        <taxon>Fungi</taxon>
        <taxon>Dikarya</taxon>
        <taxon>Basidiomycota</taxon>
        <taxon>Agaricomycotina</taxon>
        <taxon>Agaricomycetes</taxon>
        <taxon>Polyporales</taxon>
        <taxon>Polyporaceae</taxon>
        <taxon>Trametes</taxon>
    </lineage>
</organism>
<name>A0ACC1Q2U2_9APHY</name>
<evidence type="ECO:0000313" key="1">
    <source>
        <dbReference type="EMBL" id="KAJ3007647.1"/>
    </source>
</evidence>
<proteinExistence type="predicted"/>
<comment type="caution">
    <text evidence="1">The sequence shown here is derived from an EMBL/GenBank/DDBJ whole genome shotgun (WGS) entry which is preliminary data.</text>
</comment>
<accession>A0ACC1Q2U2</accession>
<reference evidence="1" key="1">
    <citation type="submission" date="2022-08" db="EMBL/GenBank/DDBJ databases">
        <title>Genome Sequence of Pycnoporus sanguineus.</title>
        <authorList>
            <person name="Buettner E."/>
        </authorList>
    </citation>
    <scope>NUCLEOTIDE SEQUENCE</scope>
    <source>
        <strain evidence="1">CG-C14</strain>
    </source>
</reference>